<proteinExistence type="predicted"/>
<reference evidence="1" key="1">
    <citation type="submission" date="2021-04" db="EMBL/GenBank/DDBJ databases">
        <title>Genome based classification of Actinospica acidithermotolerans sp. nov., an actinobacterium isolated from an Indonesian hot spring.</title>
        <authorList>
            <person name="Kusuma A.B."/>
            <person name="Putra K.E."/>
            <person name="Nafisah S."/>
            <person name="Loh J."/>
            <person name="Nouioui I."/>
            <person name="Goodfellow M."/>
        </authorList>
    </citation>
    <scope>NUCLEOTIDE SEQUENCE</scope>
    <source>
        <strain evidence="1">CSCA 57</strain>
    </source>
</reference>
<name>A0A941IWF2_9ACTN</name>
<accession>A0A941IWF2</accession>
<dbReference type="AlphaFoldDB" id="A0A941IWF2"/>
<dbReference type="SUPFAM" id="SSF53335">
    <property type="entry name" value="S-adenosyl-L-methionine-dependent methyltransferases"/>
    <property type="match status" value="1"/>
</dbReference>
<organism evidence="1 2">
    <name type="scientific">Actinospica durhamensis</name>
    <dbReference type="NCBI Taxonomy" id="1508375"/>
    <lineage>
        <taxon>Bacteria</taxon>
        <taxon>Bacillati</taxon>
        <taxon>Actinomycetota</taxon>
        <taxon>Actinomycetes</taxon>
        <taxon>Catenulisporales</taxon>
        <taxon>Actinospicaceae</taxon>
        <taxon>Actinospica</taxon>
    </lineage>
</organism>
<dbReference type="EMBL" id="JAGSOG010000407">
    <property type="protein sequence ID" value="MBR7839261.1"/>
    <property type="molecule type" value="Genomic_DNA"/>
</dbReference>
<evidence type="ECO:0000313" key="1">
    <source>
        <dbReference type="EMBL" id="MBR7839261.1"/>
    </source>
</evidence>
<evidence type="ECO:0008006" key="3">
    <source>
        <dbReference type="Google" id="ProtNLM"/>
    </source>
</evidence>
<dbReference type="CDD" id="cd02440">
    <property type="entry name" value="AdoMet_MTases"/>
    <property type="match status" value="1"/>
</dbReference>
<dbReference type="InterPro" id="IPR029063">
    <property type="entry name" value="SAM-dependent_MTases_sf"/>
</dbReference>
<evidence type="ECO:0000313" key="2">
    <source>
        <dbReference type="Proteomes" id="UP000675781"/>
    </source>
</evidence>
<dbReference type="Gene3D" id="3.40.50.150">
    <property type="entry name" value="Vaccinia Virus protein VP39"/>
    <property type="match status" value="1"/>
</dbReference>
<sequence>MIDLEDEWQDAARRLAAMVELPDSPWFRPLATTPRHRFIPAWFERSADGWTSVDGDSEREKWRNIAYESTASIVTKVAGHHADLTDPQQPIQGRPTSSATNPWRVIQIYRAARIHNGCGDVLDVGTGPGYGAALLSKVVGSRQVTTIDVDAYLTRVAEMRLRPATDQPHPRIITADATGPLDWEGNRIAAMVSVPGIPASWLASLKPDGRLAVSIAGTSITIAARKLEDGGAWGRVELEPGGFMRTRGPGDYPPPLVGRITAEMTYSDEDASVSPYPVVNLDQAPELSSLLALTVPGIEWVHDTGADGAQSTWLAHPDGSWARAEGHQDFSTVRTFQGGPRRLWDELDRIRLDWLRNGRLSLFGAEVRIQPDGEATFSSGSLNLTFPGAQPSSS</sequence>
<dbReference type="RefSeq" id="WP_212533700.1">
    <property type="nucleotide sequence ID" value="NZ_JAGSOG010000407.1"/>
</dbReference>
<comment type="caution">
    <text evidence="1">The sequence shown here is derived from an EMBL/GenBank/DDBJ whole genome shotgun (WGS) entry which is preliminary data.</text>
</comment>
<gene>
    <name evidence="1" type="ORF">KDL01_38730</name>
</gene>
<dbReference type="Proteomes" id="UP000675781">
    <property type="component" value="Unassembled WGS sequence"/>
</dbReference>
<protein>
    <recommendedName>
        <fullName evidence="3">Protein-L-isoaspartate O-methyltransferase</fullName>
    </recommendedName>
</protein>
<keyword evidence="2" id="KW-1185">Reference proteome</keyword>
<dbReference type="Pfam" id="PF01135">
    <property type="entry name" value="PCMT"/>
    <property type="match status" value="1"/>
</dbReference>